<dbReference type="OrthoDB" id="2011645at2759"/>
<keyword evidence="4" id="KW-1185">Reference proteome</keyword>
<sequence>MAQTKSGRISQAAALRIVILFLLLKWGIVLCNTYVVGMLKGGVLIQKFSIGPKKRISRLGYVRSVVLELCLKMAQARSRRVSQTATLGIVILFLLLKWEIVLCNNTYVVGYVKGWGPYPEIFYWTKGKDFKTGDTLIFNYQNPDYHVAVVNADGYTSCTAGPDAKIYNSGHDQIQIGPQNNFYIAAVPQYCNEGAKLQVYGDF</sequence>
<feature type="domain" description="Phytocyanin" evidence="2">
    <location>
        <begin position="105"/>
        <end position="203"/>
    </location>
</feature>
<evidence type="ECO:0000256" key="1">
    <source>
        <dbReference type="SAM" id="Phobius"/>
    </source>
</evidence>
<proteinExistence type="predicted"/>
<dbReference type="SUPFAM" id="SSF49503">
    <property type="entry name" value="Cupredoxins"/>
    <property type="match status" value="1"/>
</dbReference>
<comment type="caution">
    <text evidence="3">The sequence shown here is derived from an EMBL/GenBank/DDBJ whole genome shotgun (WGS) entry which is preliminary data.</text>
</comment>
<evidence type="ECO:0000313" key="3">
    <source>
        <dbReference type="EMBL" id="KAJ4954359.1"/>
    </source>
</evidence>
<feature type="transmembrane region" description="Helical" evidence="1">
    <location>
        <begin position="81"/>
        <end position="98"/>
    </location>
</feature>
<evidence type="ECO:0000259" key="2">
    <source>
        <dbReference type="PROSITE" id="PS51485"/>
    </source>
</evidence>
<gene>
    <name evidence="3" type="ORF">NE237_011142</name>
</gene>
<organism evidence="3 4">
    <name type="scientific">Protea cynaroides</name>
    <dbReference type="NCBI Taxonomy" id="273540"/>
    <lineage>
        <taxon>Eukaryota</taxon>
        <taxon>Viridiplantae</taxon>
        <taxon>Streptophyta</taxon>
        <taxon>Embryophyta</taxon>
        <taxon>Tracheophyta</taxon>
        <taxon>Spermatophyta</taxon>
        <taxon>Magnoliopsida</taxon>
        <taxon>Proteales</taxon>
        <taxon>Proteaceae</taxon>
        <taxon>Protea</taxon>
    </lineage>
</organism>
<dbReference type="Proteomes" id="UP001141806">
    <property type="component" value="Unassembled WGS sequence"/>
</dbReference>
<protein>
    <recommendedName>
        <fullName evidence="2">Phytocyanin domain-containing protein</fullName>
    </recommendedName>
</protein>
<keyword evidence="1" id="KW-0472">Membrane</keyword>
<dbReference type="EMBL" id="JAMYWD010000011">
    <property type="protein sequence ID" value="KAJ4954359.1"/>
    <property type="molecule type" value="Genomic_DNA"/>
</dbReference>
<reference evidence="3" key="1">
    <citation type="journal article" date="2023" name="Plant J.">
        <title>The genome of the king protea, Protea cynaroides.</title>
        <authorList>
            <person name="Chang J."/>
            <person name="Duong T.A."/>
            <person name="Schoeman C."/>
            <person name="Ma X."/>
            <person name="Roodt D."/>
            <person name="Barker N."/>
            <person name="Li Z."/>
            <person name="Van de Peer Y."/>
            <person name="Mizrachi E."/>
        </authorList>
    </citation>
    <scope>NUCLEOTIDE SEQUENCE</scope>
    <source>
        <tissue evidence="3">Young leaves</tissue>
    </source>
</reference>
<dbReference type="InterPro" id="IPR003245">
    <property type="entry name" value="Phytocyanin_dom"/>
</dbReference>
<keyword evidence="1" id="KW-0812">Transmembrane</keyword>
<dbReference type="GO" id="GO:0009055">
    <property type="term" value="F:electron transfer activity"/>
    <property type="evidence" value="ECO:0007669"/>
    <property type="project" value="InterPro"/>
</dbReference>
<name>A0A9Q0GVG5_9MAGN</name>
<dbReference type="Pfam" id="PF02298">
    <property type="entry name" value="Cu_bind_like"/>
    <property type="match status" value="1"/>
</dbReference>
<dbReference type="AlphaFoldDB" id="A0A9Q0GVG5"/>
<dbReference type="Gene3D" id="2.60.40.420">
    <property type="entry name" value="Cupredoxins - blue copper proteins"/>
    <property type="match status" value="1"/>
</dbReference>
<dbReference type="PANTHER" id="PTHR33021">
    <property type="entry name" value="BLUE COPPER PROTEIN"/>
    <property type="match status" value="1"/>
</dbReference>
<evidence type="ECO:0000313" key="4">
    <source>
        <dbReference type="Proteomes" id="UP001141806"/>
    </source>
</evidence>
<dbReference type="InterPro" id="IPR039391">
    <property type="entry name" value="Phytocyanin-like"/>
</dbReference>
<dbReference type="InterPro" id="IPR008972">
    <property type="entry name" value="Cupredoxin"/>
</dbReference>
<dbReference type="GO" id="GO:0005886">
    <property type="term" value="C:plasma membrane"/>
    <property type="evidence" value="ECO:0007669"/>
    <property type="project" value="TreeGrafter"/>
</dbReference>
<keyword evidence="1" id="KW-1133">Transmembrane helix</keyword>
<feature type="transmembrane region" description="Helical" evidence="1">
    <location>
        <begin position="12"/>
        <end position="36"/>
    </location>
</feature>
<dbReference type="PANTHER" id="PTHR33021:SF9">
    <property type="entry name" value="PUTATIVE, EXPRESSED-RELATED"/>
    <property type="match status" value="1"/>
</dbReference>
<accession>A0A9Q0GVG5</accession>
<dbReference type="PROSITE" id="PS51485">
    <property type="entry name" value="PHYTOCYANIN"/>
    <property type="match status" value="1"/>
</dbReference>